<dbReference type="EC" id="2.5.1.15" evidence="5 12"/>
<evidence type="ECO:0000313" key="15">
    <source>
        <dbReference type="Proteomes" id="UP000250462"/>
    </source>
</evidence>
<dbReference type="RefSeq" id="WP_112257080.1">
    <property type="nucleotide sequence ID" value="NZ_QMIG01000002.1"/>
</dbReference>
<dbReference type="PANTHER" id="PTHR20941:SF1">
    <property type="entry name" value="FOLIC ACID SYNTHESIS PROTEIN FOL1"/>
    <property type="match status" value="1"/>
</dbReference>
<accession>A0A329R0H8</accession>
<dbReference type="Pfam" id="PF00809">
    <property type="entry name" value="Pterin_bind"/>
    <property type="match status" value="1"/>
</dbReference>
<dbReference type="Gene3D" id="3.20.20.20">
    <property type="entry name" value="Dihydropteroate synthase-like"/>
    <property type="match status" value="1"/>
</dbReference>
<evidence type="ECO:0000256" key="8">
    <source>
        <dbReference type="ARBA" id="ARBA00022723"/>
    </source>
</evidence>
<comment type="pathway">
    <text evidence="3 12">Cofactor biosynthesis; tetrahydrofolate biosynthesis; 7,8-dihydrofolate from 2-amino-4-hydroxy-6-hydroxymethyl-7,8-dihydropteridine diphosphate and 4-aminobenzoate: step 1/2.</text>
</comment>
<reference evidence="14 15" key="1">
    <citation type="submission" date="2018-06" db="EMBL/GenBank/DDBJ databases">
        <title>Phytoactinopolyspora halophila sp. nov., a novel halophilic actinomycete isolated from a saline soil in China.</title>
        <authorList>
            <person name="Tang S.-K."/>
        </authorList>
    </citation>
    <scope>NUCLEOTIDE SEQUENCE [LARGE SCALE GENOMIC DNA]</scope>
    <source>
        <strain evidence="14 15">YIM 96934</strain>
    </source>
</reference>
<dbReference type="InterPro" id="IPR011005">
    <property type="entry name" value="Dihydropteroate_synth-like_sf"/>
</dbReference>
<name>A0A329R0H8_9ACTN</name>
<evidence type="ECO:0000256" key="10">
    <source>
        <dbReference type="ARBA" id="ARBA00022909"/>
    </source>
</evidence>
<proteinExistence type="inferred from homology"/>
<evidence type="ECO:0000259" key="13">
    <source>
        <dbReference type="PROSITE" id="PS50972"/>
    </source>
</evidence>
<dbReference type="NCBIfam" id="TIGR01496">
    <property type="entry name" value="DHPS"/>
    <property type="match status" value="1"/>
</dbReference>
<protein>
    <recommendedName>
        <fullName evidence="6 12">Dihydropteroate synthase</fullName>
        <shortName evidence="12">DHPS</shortName>
        <ecNumber evidence="5 12">2.5.1.15</ecNumber>
    </recommendedName>
    <alternativeName>
        <fullName evidence="11 12">Dihydropteroate pyrophosphorylase</fullName>
    </alternativeName>
</protein>
<evidence type="ECO:0000256" key="7">
    <source>
        <dbReference type="ARBA" id="ARBA00022679"/>
    </source>
</evidence>
<dbReference type="PROSITE" id="PS00793">
    <property type="entry name" value="DHPS_2"/>
    <property type="match status" value="1"/>
</dbReference>
<evidence type="ECO:0000256" key="5">
    <source>
        <dbReference type="ARBA" id="ARBA00012458"/>
    </source>
</evidence>
<dbReference type="PROSITE" id="PS00792">
    <property type="entry name" value="DHPS_1"/>
    <property type="match status" value="1"/>
</dbReference>
<keyword evidence="10 12" id="KW-0289">Folate biosynthesis</keyword>
<evidence type="ECO:0000256" key="1">
    <source>
        <dbReference type="ARBA" id="ARBA00000012"/>
    </source>
</evidence>
<gene>
    <name evidence="14" type="primary">folP</name>
    <name evidence="14" type="ORF">DPM12_04685</name>
</gene>
<evidence type="ECO:0000256" key="6">
    <source>
        <dbReference type="ARBA" id="ARBA00016919"/>
    </source>
</evidence>
<evidence type="ECO:0000256" key="3">
    <source>
        <dbReference type="ARBA" id="ARBA00004763"/>
    </source>
</evidence>
<organism evidence="14 15">
    <name type="scientific">Phytoactinopolyspora halophila</name>
    <dbReference type="NCBI Taxonomy" id="1981511"/>
    <lineage>
        <taxon>Bacteria</taxon>
        <taxon>Bacillati</taxon>
        <taxon>Actinomycetota</taxon>
        <taxon>Actinomycetes</taxon>
        <taxon>Jiangellales</taxon>
        <taxon>Jiangellaceae</taxon>
        <taxon>Phytoactinopolyspora</taxon>
    </lineage>
</organism>
<dbReference type="OrthoDB" id="9811744at2"/>
<keyword evidence="9 12" id="KW-0460">Magnesium</keyword>
<dbReference type="UniPathway" id="UPA00077">
    <property type="reaction ID" value="UER00156"/>
</dbReference>
<dbReference type="InterPro" id="IPR045031">
    <property type="entry name" value="DHP_synth-like"/>
</dbReference>
<evidence type="ECO:0000256" key="11">
    <source>
        <dbReference type="ARBA" id="ARBA00030193"/>
    </source>
</evidence>
<comment type="function">
    <text evidence="12">Catalyzes the condensation of para-aminobenzoate (pABA) with 6-hydroxymethyl-7,8-dihydropterin diphosphate (DHPt-PP) to form 7,8-dihydropteroate (H2Pte), the immediate precursor of folate derivatives.</text>
</comment>
<comment type="cofactor">
    <cofactor evidence="2 12">
        <name>Mg(2+)</name>
        <dbReference type="ChEBI" id="CHEBI:18420"/>
    </cofactor>
</comment>
<dbReference type="Proteomes" id="UP000250462">
    <property type="component" value="Unassembled WGS sequence"/>
</dbReference>
<feature type="domain" description="Pterin-binding" evidence="13">
    <location>
        <begin position="13"/>
        <end position="272"/>
    </location>
</feature>
<evidence type="ECO:0000256" key="9">
    <source>
        <dbReference type="ARBA" id="ARBA00022842"/>
    </source>
</evidence>
<dbReference type="PROSITE" id="PS50972">
    <property type="entry name" value="PTERIN_BINDING"/>
    <property type="match status" value="1"/>
</dbReference>
<dbReference type="FunFam" id="3.20.20.20:FF:000006">
    <property type="entry name" value="Dihydropteroate synthase"/>
    <property type="match status" value="1"/>
</dbReference>
<dbReference type="PANTHER" id="PTHR20941">
    <property type="entry name" value="FOLATE SYNTHESIS PROTEINS"/>
    <property type="match status" value="1"/>
</dbReference>
<dbReference type="EMBL" id="QMIG01000002">
    <property type="protein sequence ID" value="RAW18124.1"/>
    <property type="molecule type" value="Genomic_DNA"/>
</dbReference>
<comment type="catalytic activity">
    <reaction evidence="1">
        <text>(7,8-dihydropterin-6-yl)methyl diphosphate + 4-aminobenzoate = 7,8-dihydropteroate + diphosphate</text>
        <dbReference type="Rhea" id="RHEA:19949"/>
        <dbReference type="ChEBI" id="CHEBI:17836"/>
        <dbReference type="ChEBI" id="CHEBI:17839"/>
        <dbReference type="ChEBI" id="CHEBI:33019"/>
        <dbReference type="ChEBI" id="CHEBI:72950"/>
        <dbReference type="EC" id="2.5.1.15"/>
    </reaction>
</comment>
<keyword evidence="15" id="KW-1185">Reference proteome</keyword>
<dbReference type="GO" id="GO:0004156">
    <property type="term" value="F:dihydropteroate synthase activity"/>
    <property type="evidence" value="ECO:0007669"/>
    <property type="project" value="UniProtKB-EC"/>
</dbReference>
<dbReference type="GO" id="GO:0005829">
    <property type="term" value="C:cytosol"/>
    <property type="evidence" value="ECO:0007669"/>
    <property type="project" value="TreeGrafter"/>
</dbReference>
<dbReference type="SUPFAM" id="SSF51717">
    <property type="entry name" value="Dihydropteroate synthetase-like"/>
    <property type="match status" value="1"/>
</dbReference>
<dbReference type="GO" id="GO:0046872">
    <property type="term" value="F:metal ion binding"/>
    <property type="evidence" value="ECO:0007669"/>
    <property type="project" value="UniProtKB-KW"/>
</dbReference>
<dbReference type="GO" id="GO:0046654">
    <property type="term" value="P:tetrahydrofolate biosynthetic process"/>
    <property type="evidence" value="ECO:0007669"/>
    <property type="project" value="UniProtKB-UniPathway"/>
</dbReference>
<evidence type="ECO:0000256" key="2">
    <source>
        <dbReference type="ARBA" id="ARBA00001946"/>
    </source>
</evidence>
<evidence type="ECO:0000313" key="14">
    <source>
        <dbReference type="EMBL" id="RAW18124.1"/>
    </source>
</evidence>
<evidence type="ECO:0000256" key="12">
    <source>
        <dbReference type="RuleBase" id="RU361205"/>
    </source>
</evidence>
<dbReference type="InterPro" id="IPR000489">
    <property type="entry name" value="Pterin-binding_dom"/>
</dbReference>
<dbReference type="GO" id="GO:0046656">
    <property type="term" value="P:folic acid biosynthetic process"/>
    <property type="evidence" value="ECO:0007669"/>
    <property type="project" value="UniProtKB-KW"/>
</dbReference>
<comment type="similarity">
    <text evidence="4 12">Belongs to the DHPS family.</text>
</comment>
<keyword evidence="8 12" id="KW-0479">Metal-binding</keyword>
<dbReference type="InterPro" id="IPR006390">
    <property type="entry name" value="DHP_synth_dom"/>
</dbReference>
<dbReference type="AlphaFoldDB" id="A0A329R0H8"/>
<sequence length="288" mass="30888">MAYVDGLPQPNRSLVMGVVNVTPDSFSDGGLWFDASSAVDHGLRLAAQGADLVDVGGESTRPGAKRPPLEEELRRVVPVVREVAAAGVTVSVDTMRSEVAQQALEAGAHLVNDVSGGLADPDILRVVADADVPIVLMHWRGHSDHMQELAVYDDVVTDVMTELQPRIDAAISAGIAEQRIIIDPGLGFAKTWDHNWTVLARLVEIVNSGFPVLVAASRKTFLGELLADPHTGERREPHQRDAASTALTTTMALDGVWAVRVHEVPANVDAVRVAARLGWERSSVREGT</sequence>
<keyword evidence="7 12" id="KW-0808">Transferase</keyword>
<evidence type="ECO:0000256" key="4">
    <source>
        <dbReference type="ARBA" id="ARBA00009503"/>
    </source>
</evidence>
<comment type="caution">
    <text evidence="14">The sequence shown here is derived from an EMBL/GenBank/DDBJ whole genome shotgun (WGS) entry which is preliminary data.</text>
</comment>
<dbReference type="CDD" id="cd00739">
    <property type="entry name" value="DHPS"/>
    <property type="match status" value="1"/>
</dbReference>